<sequence>MPQLSLSTSLAQLPRSAIYDDASSPAPSPLQTEPPAQIAENVFLGDLAAAESPDVLATLGITHVLSVMSGHVALPPSTDLPHLGPYRPLQRCQVSVQDHPFVELASHLPRTTAWIATALHDPHARVLVHCVQGISRSATVAAAYLMATKGLSPADAVARVKQLRHCANPNKGFRDQLLEYEQCLLKIRAREHYTHTHAHAHAHHAHSYRPGRGDLR</sequence>
<accession>A0A5K1JZX9</accession>
<organism evidence="8">
    <name type="scientific">Ganoderma boninense</name>
    <dbReference type="NCBI Taxonomy" id="34458"/>
    <lineage>
        <taxon>Eukaryota</taxon>
        <taxon>Fungi</taxon>
        <taxon>Dikarya</taxon>
        <taxon>Basidiomycota</taxon>
        <taxon>Agaricomycotina</taxon>
        <taxon>Agaricomycetes</taxon>
        <taxon>Polyporales</taxon>
        <taxon>Polyporaceae</taxon>
        <taxon>Ganoderma</taxon>
    </lineage>
</organism>
<comment type="similarity">
    <text evidence="1">Belongs to the protein-tyrosine phosphatase family. Non-receptor class dual specificity subfamily.</text>
</comment>
<proteinExistence type="inferred from homology"/>
<dbReference type="PANTHER" id="PTHR10159:SF519">
    <property type="entry name" value="DUAL SPECIFICITY PROTEIN PHOSPHATASE MPK3"/>
    <property type="match status" value="1"/>
</dbReference>
<dbReference type="PANTHER" id="PTHR10159">
    <property type="entry name" value="DUAL SPECIFICITY PROTEIN PHOSPHATASE"/>
    <property type="match status" value="1"/>
</dbReference>
<dbReference type="SUPFAM" id="SSF52799">
    <property type="entry name" value="(Phosphotyrosine protein) phosphatases II"/>
    <property type="match status" value="1"/>
</dbReference>
<dbReference type="Gene3D" id="3.90.190.10">
    <property type="entry name" value="Protein tyrosine phosphatase superfamily"/>
    <property type="match status" value="1"/>
</dbReference>
<evidence type="ECO:0000259" key="6">
    <source>
        <dbReference type="PROSITE" id="PS50054"/>
    </source>
</evidence>
<feature type="domain" description="Tyrosine-protein phosphatase" evidence="6">
    <location>
        <begin position="34"/>
        <end position="186"/>
    </location>
</feature>
<keyword evidence="3" id="KW-0378">Hydrolase</keyword>
<dbReference type="GO" id="GO:0043409">
    <property type="term" value="P:negative regulation of MAPK cascade"/>
    <property type="evidence" value="ECO:0007669"/>
    <property type="project" value="TreeGrafter"/>
</dbReference>
<feature type="compositionally biased region" description="Basic residues" evidence="5">
    <location>
        <begin position="196"/>
        <end position="209"/>
    </location>
</feature>
<dbReference type="EC" id="3.1.3.48" evidence="2"/>
<dbReference type="Pfam" id="PF00782">
    <property type="entry name" value="DSPc"/>
    <property type="match status" value="1"/>
</dbReference>
<dbReference type="PROSITE" id="PS00383">
    <property type="entry name" value="TYR_PHOSPHATASE_1"/>
    <property type="match status" value="1"/>
</dbReference>
<feature type="region of interest" description="Disordered" evidence="5">
    <location>
        <begin position="196"/>
        <end position="216"/>
    </location>
</feature>
<dbReference type="CDD" id="cd14498">
    <property type="entry name" value="DSP"/>
    <property type="match status" value="1"/>
</dbReference>
<reference evidence="8" key="1">
    <citation type="submission" date="2019-10" db="EMBL/GenBank/DDBJ databases">
        <authorList>
            <person name="Nor Muhammad N."/>
        </authorList>
    </citation>
    <scope>NUCLEOTIDE SEQUENCE</scope>
</reference>
<evidence type="ECO:0000256" key="5">
    <source>
        <dbReference type="SAM" id="MobiDB-lite"/>
    </source>
</evidence>
<evidence type="ECO:0000259" key="7">
    <source>
        <dbReference type="PROSITE" id="PS50056"/>
    </source>
</evidence>
<dbReference type="InterPro" id="IPR016130">
    <property type="entry name" value="Tyr_Pase_AS"/>
</dbReference>
<dbReference type="InterPro" id="IPR000340">
    <property type="entry name" value="Dual-sp_phosphatase_cat-dom"/>
</dbReference>
<dbReference type="EMBL" id="LR727257">
    <property type="protein sequence ID" value="VWO98895.1"/>
    <property type="molecule type" value="Genomic_DNA"/>
</dbReference>
<dbReference type="GO" id="GO:0005737">
    <property type="term" value="C:cytoplasm"/>
    <property type="evidence" value="ECO:0007669"/>
    <property type="project" value="TreeGrafter"/>
</dbReference>
<dbReference type="InterPro" id="IPR020422">
    <property type="entry name" value="TYR_PHOSPHATASE_DUAL_dom"/>
</dbReference>
<evidence type="ECO:0000313" key="8">
    <source>
        <dbReference type="EMBL" id="VWO98895.1"/>
    </source>
</evidence>
<dbReference type="GO" id="GO:0004725">
    <property type="term" value="F:protein tyrosine phosphatase activity"/>
    <property type="evidence" value="ECO:0007669"/>
    <property type="project" value="UniProtKB-EC"/>
</dbReference>
<dbReference type="PROSITE" id="PS50054">
    <property type="entry name" value="TYR_PHOSPHATASE_DUAL"/>
    <property type="match status" value="1"/>
</dbReference>
<keyword evidence="4" id="KW-0904">Protein phosphatase</keyword>
<dbReference type="PROSITE" id="PS50056">
    <property type="entry name" value="TYR_PHOSPHATASE_2"/>
    <property type="match status" value="1"/>
</dbReference>
<dbReference type="InterPro" id="IPR029021">
    <property type="entry name" value="Prot-tyrosine_phosphatase-like"/>
</dbReference>
<dbReference type="AlphaFoldDB" id="A0A5K1JZX9"/>
<protein>
    <recommendedName>
        <fullName evidence="2">protein-tyrosine-phosphatase</fullName>
        <ecNumber evidence="2">3.1.3.48</ecNumber>
    </recommendedName>
</protein>
<evidence type="ECO:0000256" key="1">
    <source>
        <dbReference type="ARBA" id="ARBA00008601"/>
    </source>
</evidence>
<dbReference type="InterPro" id="IPR000387">
    <property type="entry name" value="Tyr_Pase_dom"/>
</dbReference>
<feature type="domain" description="Tyrosine specific protein phosphatases" evidence="7">
    <location>
        <begin position="99"/>
        <end position="164"/>
    </location>
</feature>
<name>A0A5K1JZX9_9APHY</name>
<evidence type="ECO:0000256" key="2">
    <source>
        <dbReference type="ARBA" id="ARBA00013064"/>
    </source>
</evidence>
<dbReference type="SMART" id="SM00195">
    <property type="entry name" value="DSPc"/>
    <property type="match status" value="1"/>
</dbReference>
<gene>
    <name evidence="8" type="primary">Q6FM61</name>
</gene>
<evidence type="ECO:0000256" key="3">
    <source>
        <dbReference type="ARBA" id="ARBA00022801"/>
    </source>
</evidence>
<evidence type="ECO:0000256" key="4">
    <source>
        <dbReference type="ARBA" id="ARBA00022912"/>
    </source>
</evidence>